<dbReference type="Proteomes" id="UP000245962">
    <property type="component" value="Unassembled WGS sequence"/>
</dbReference>
<dbReference type="NCBIfam" id="TIGR02241">
    <property type="entry name" value="conserved hypothetical phage tail region protein"/>
    <property type="match status" value="1"/>
</dbReference>
<accession>A0A2U0HWG0</accession>
<comment type="caution">
    <text evidence="1">The sequence shown here is derived from an EMBL/GenBank/DDBJ whole genome shotgun (WGS) entry which is preliminary data.</text>
</comment>
<dbReference type="InterPro" id="IPR011747">
    <property type="entry name" value="CHP02241"/>
</dbReference>
<dbReference type="PANTHER" id="PTHR38009">
    <property type="entry name" value="CONSERVED HYPOTHETICAL PHAGE TAIL PROTEIN"/>
    <property type="match status" value="1"/>
</dbReference>
<keyword evidence="2" id="KW-1185">Reference proteome</keyword>
<organism evidence="1 2">
    <name type="scientific">Marixanthomonas spongiae</name>
    <dbReference type="NCBI Taxonomy" id="2174845"/>
    <lineage>
        <taxon>Bacteria</taxon>
        <taxon>Pseudomonadati</taxon>
        <taxon>Bacteroidota</taxon>
        <taxon>Flavobacteriia</taxon>
        <taxon>Flavobacteriales</taxon>
        <taxon>Flavobacteriaceae</taxon>
        <taxon>Marixanthomonas</taxon>
    </lineage>
</organism>
<dbReference type="AlphaFoldDB" id="A0A2U0HWG0"/>
<dbReference type="InterPro" id="IPR010667">
    <property type="entry name" value="Phage_T4_Gp19"/>
</dbReference>
<protein>
    <submittedName>
        <fullName evidence="1">Phage tail protein</fullName>
    </submittedName>
</protein>
<evidence type="ECO:0000313" key="1">
    <source>
        <dbReference type="EMBL" id="PVW13195.1"/>
    </source>
</evidence>
<dbReference type="EMBL" id="QEHR01000010">
    <property type="protein sequence ID" value="PVW13195.1"/>
    <property type="molecule type" value="Genomic_DNA"/>
</dbReference>
<dbReference type="Pfam" id="PF06841">
    <property type="entry name" value="Phage_T4_gp19"/>
    <property type="match status" value="1"/>
</dbReference>
<dbReference type="RefSeq" id="WP_116695378.1">
    <property type="nucleotide sequence ID" value="NZ_QEHR01000010.1"/>
</dbReference>
<name>A0A2U0HWG0_9FLAO</name>
<gene>
    <name evidence="1" type="ORF">DDV96_13895</name>
</gene>
<dbReference type="GO" id="GO:0005198">
    <property type="term" value="F:structural molecule activity"/>
    <property type="evidence" value="ECO:0007669"/>
    <property type="project" value="InterPro"/>
</dbReference>
<dbReference type="PANTHER" id="PTHR38009:SF1">
    <property type="entry name" value="CONSERVED HYPOTHETICAL PHAGE TAIL PROTEIN"/>
    <property type="match status" value="1"/>
</dbReference>
<evidence type="ECO:0000313" key="2">
    <source>
        <dbReference type="Proteomes" id="UP000245962"/>
    </source>
</evidence>
<dbReference type="OrthoDB" id="73314at2"/>
<reference evidence="1 2" key="1">
    <citation type="submission" date="2018-04" db="EMBL/GenBank/DDBJ databases">
        <title>Marixanthomonas spongiae HN-E44 sp. nov., isolated from a marine sponge.</title>
        <authorList>
            <person name="Luo L."/>
            <person name="Zhuang L."/>
        </authorList>
    </citation>
    <scope>NUCLEOTIDE SEQUENCE [LARGE SCALE GENOMIC DNA]</scope>
    <source>
        <strain evidence="1 2">HN-E44</strain>
    </source>
</reference>
<sequence length="146" mass="17292">MEELPLVNFHFRVDWGGTRIGFTEVTGLDMEYEVLEYRHGASLEFSTQKLPGLRKFRNIVLKRGMHKNDNDFFKWFDDFRQSKERRDITISLLNEEHEPTVVWKVRNTWPVSIKYSGLHATKTEVFIERMELTHEGIQVENGSDSE</sequence>
<proteinExistence type="predicted"/>